<protein>
    <submittedName>
        <fullName evidence="1">Uncharacterized protein</fullName>
    </submittedName>
</protein>
<dbReference type="EMBL" id="JAVDQD010000001">
    <property type="protein sequence ID" value="MDR6237894.1"/>
    <property type="molecule type" value="Genomic_DNA"/>
</dbReference>
<gene>
    <name evidence="1" type="ORF">HNQ88_000870</name>
</gene>
<name>A0AAE4BPE4_9BACT</name>
<dbReference type="RefSeq" id="WP_309937364.1">
    <property type="nucleotide sequence ID" value="NZ_AP025305.1"/>
</dbReference>
<proteinExistence type="predicted"/>
<reference evidence="1" key="1">
    <citation type="submission" date="2023-07" db="EMBL/GenBank/DDBJ databases">
        <title>Genomic Encyclopedia of Type Strains, Phase IV (KMG-IV): sequencing the most valuable type-strain genomes for metagenomic binning, comparative biology and taxonomic classification.</title>
        <authorList>
            <person name="Goeker M."/>
        </authorList>
    </citation>
    <scope>NUCLEOTIDE SEQUENCE</scope>
    <source>
        <strain evidence="1">DSM 26174</strain>
    </source>
</reference>
<comment type="caution">
    <text evidence="1">The sequence shown here is derived from an EMBL/GenBank/DDBJ whole genome shotgun (WGS) entry which is preliminary data.</text>
</comment>
<evidence type="ECO:0000313" key="2">
    <source>
        <dbReference type="Proteomes" id="UP001185092"/>
    </source>
</evidence>
<accession>A0AAE4BPE4</accession>
<keyword evidence="2" id="KW-1185">Reference proteome</keyword>
<evidence type="ECO:0000313" key="1">
    <source>
        <dbReference type="EMBL" id="MDR6237894.1"/>
    </source>
</evidence>
<dbReference type="AlphaFoldDB" id="A0AAE4BPE4"/>
<sequence>MQVSNDKEEEINKLKNTIKQWIIRSNENLTIPNNIIALNYGIQRVCTGYEIYLSGHDEYCEDHDTWLLDSSFEIEESFFSLGGESLKIGRLEMMDIYRNMIIHLINSHQLKYPTNIKVISVCDSNGYPELVQNKI</sequence>
<dbReference type="Proteomes" id="UP001185092">
    <property type="component" value="Unassembled WGS sequence"/>
</dbReference>
<organism evidence="1 2">
    <name type="scientific">Aureibacter tunicatorum</name>
    <dbReference type="NCBI Taxonomy" id="866807"/>
    <lineage>
        <taxon>Bacteria</taxon>
        <taxon>Pseudomonadati</taxon>
        <taxon>Bacteroidota</taxon>
        <taxon>Cytophagia</taxon>
        <taxon>Cytophagales</taxon>
        <taxon>Persicobacteraceae</taxon>
        <taxon>Aureibacter</taxon>
    </lineage>
</organism>